<evidence type="ECO:0000313" key="4">
    <source>
        <dbReference type="Proteomes" id="UP001215598"/>
    </source>
</evidence>
<keyword evidence="1" id="KW-0175">Coiled coil</keyword>
<sequence>MSRNNQWAVGEKGKGFILAAQFLFEEVEATVARLKAQNPVPLKDLKGSVSFRVGHQIGTLKWKKSRNEDDLLRVVLDDLTPRTIEEYLGKQGQKSTPVQMTQLRKRAESALKGVYAPRFTQQLDLKGRPDALHNGRILVSPDEVSITVIALDTWLQPEALFSAIYGIIPPALEWRVPDSRVQFFLPVRDDSDRTPKFYLRDQVVPYGLHLNLLSINYHGDLNITSDRVAIIRDSKVTAYKREVSRSADEAFRTIPDLALQLALDILSDESSEGLAHLVYPSDKYGADAYRAAFEAAIRKVQSDITKRPRNVGAATGSANVSSEDEDEVEFEDESESDVPETIFHATAGSINEALFAELGLTPIKVSSKALEITPSDRGQLEELMKVGSQKDETINQLRHEVRQLKEKIAQDDAGLEEFLGWFTWSPTRGNYLIKGYPQKKSPTRSLKSELTARGGQTDCRNGHVHAQIW</sequence>
<organism evidence="3 4">
    <name type="scientific">Mycena metata</name>
    <dbReference type="NCBI Taxonomy" id="1033252"/>
    <lineage>
        <taxon>Eukaryota</taxon>
        <taxon>Fungi</taxon>
        <taxon>Dikarya</taxon>
        <taxon>Basidiomycota</taxon>
        <taxon>Agaricomycotina</taxon>
        <taxon>Agaricomycetes</taxon>
        <taxon>Agaricomycetidae</taxon>
        <taxon>Agaricales</taxon>
        <taxon>Marasmiineae</taxon>
        <taxon>Mycenaceae</taxon>
        <taxon>Mycena</taxon>
    </lineage>
</organism>
<feature type="coiled-coil region" evidence="1">
    <location>
        <begin position="387"/>
        <end position="414"/>
    </location>
</feature>
<reference evidence="3" key="1">
    <citation type="submission" date="2023-03" db="EMBL/GenBank/DDBJ databases">
        <title>Massive genome expansion in bonnet fungi (Mycena s.s.) driven by repeated elements and novel gene families across ecological guilds.</title>
        <authorList>
            <consortium name="Lawrence Berkeley National Laboratory"/>
            <person name="Harder C.B."/>
            <person name="Miyauchi S."/>
            <person name="Viragh M."/>
            <person name="Kuo A."/>
            <person name="Thoen E."/>
            <person name="Andreopoulos B."/>
            <person name="Lu D."/>
            <person name="Skrede I."/>
            <person name="Drula E."/>
            <person name="Henrissat B."/>
            <person name="Morin E."/>
            <person name="Kohler A."/>
            <person name="Barry K."/>
            <person name="LaButti K."/>
            <person name="Morin E."/>
            <person name="Salamov A."/>
            <person name="Lipzen A."/>
            <person name="Mereny Z."/>
            <person name="Hegedus B."/>
            <person name="Baldrian P."/>
            <person name="Stursova M."/>
            <person name="Weitz H."/>
            <person name="Taylor A."/>
            <person name="Grigoriev I.V."/>
            <person name="Nagy L.G."/>
            <person name="Martin F."/>
            <person name="Kauserud H."/>
        </authorList>
    </citation>
    <scope>NUCLEOTIDE SEQUENCE</scope>
    <source>
        <strain evidence="3">CBHHK182m</strain>
    </source>
</reference>
<name>A0AAD7NPP5_9AGAR</name>
<feature type="region of interest" description="Disordered" evidence="2">
    <location>
        <begin position="308"/>
        <end position="327"/>
    </location>
</feature>
<dbReference type="Proteomes" id="UP001215598">
    <property type="component" value="Unassembled WGS sequence"/>
</dbReference>
<protein>
    <submittedName>
        <fullName evidence="3">Uncharacterized protein</fullName>
    </submittedName>
</protein>
<gene>
    <name evidence="3" type="ORF">B0H16DRAFT_1452292</name>
</gene>
<dbReference type="AlphaFoldDB" id="A0AAD7NPP5"/>
<keyword evidence="4" id="KW-1185">Reference proteome</keyword>
<proteinExistence type="predicted"/>
<accession>A0AAD7NPP5</accession>
<evidence type="ECO:0000256" key="1">
    <source>
        <dbReference type="SAM" id="Coils"/>
    </source>
</evidence>
<evidence type="ECO:0000313" key="3">
    <source>
        <dbReference type="EMBL" id="KAJ7769913.1"/>
    </source>
</evidence>
<dbReference type="EMBL" id="JARKIB010000017">
    <property type="protein sequence ID" value="KAJ7769913.1"/>
    <property type="molecule type" value="Genomic_DNA"/>
</dbReference>
<evidence type="ECO:0000256" key="2">
    <source>
        <dbReference type="SAM" id="MobiDB-lite"/>
    </source>
</evidence>
<comment type="caution">
    <text evidence="3">The sequence shown here is derived from an EMBL/GenBank/DDBJ whole genome shotgun (WGS) entry which is preliminary data.</text>
</comment>